<sequence>MSEPVNGSIDIGARLRSLRKSRAVTLSEVAQQSGLSISYISKIERDQVKPSFDVLHRIVEVLGLTLGDVVNHSLPSPDDPSASEFDRQAAALQHAFSSLLESDRELLLDFVDFLKDRAQKRRLEEVNGSERLQDD</sequence>
<dbReference type="EMBL" id="BMXR01000010">
    <property type="protein sequence ID" value="GGX65881.1"/>
    <property type="molecule type" value="Genomic_DNA"/>
</dbReference>
<dbReference type="GO" id="GO:0005829">
    <property type="term" value="C:cytosol"/>
    <property type="evidence" value="ECO:0007669"/>
    <property type="project" value="TreeGrafter"/>
</dbReference>
<dbReference type="InterPro" id="IPR050807">
    <property type="entry name" value="TransReg_Diox_bact_type"/>
</dbReference>
<dbReference type="PANTHER" id="PTHR46797">
    <property type="entry name" value="HTH-TYPE TRANSCRIPTIONAL REGULATOR"/>
    <property type="match status" value="1"/>
</dbReference>
<proteinExistence type="predicted"/>
<evidence type="ECO:0000313" key="3">
    <source>
        <dbReference type="EMBL" id="GGX65881.1"/>
    </source>
</evidence>
<dbReference type="AlphaFoldDB" id="A0A918KJ72"/>
<dbReference type="GO" id="GO:0003677">
    <property type="term" value="F:DNA binding"/>
    <property type="evidence" value="ECO:0007669"/>
    <property type="project" value="UniProtKB-KW"/>
</dbReference>
<organism evidence="3 4">
    <name type="scientific">Saccharospirillum salsuginis</name>
    <dbReference type="NCBI Taxonomy" id="418750"/>
    <lineage>
        <taxon>Bacteria</taxon>
        <taxon>Pseudomonadati</taxon>
        <taxon>Pseudomonadota</taxon>
        <taxon>Gammaproteobacteria</taxon>
        <taxon>Oceanospirillales</taxon>
        <taxon>Saccharospirillaceae</taxon>
        <taxon>Saccharospirillum</taxon>
    </lineage>
</organism>
<dbReference type="PANTHER" id="PTHR46797:SF1">
    <property type="entry name" value="METHYLPHOSPHONATE SYNTHASE"/>
    <property type="match status" value="1"/>
</dbReference>
<feature type="domain" description="HTH cro/C1-type" evidence="2">
    <location>
        <begin position="15"/>
        <end position="69"/>
    </location>
</feature>
<dbReference type="GO" id="GO:0003700">
    <property type="term" value="F:DNA-binding transcription factor activity"/>
    <property type="evidence" value="ECO:0007669"/>
    <property type="project" value="TreeGrafter"/>
</dbReference>
<dbReference type="SMART" id="SM00530">
    <property type="entry name" value="HTH_XRE"/>
    <property type="match status" value="1"/>
</dbReference>
<name>A0A918KJ72_9GAMM</name>
<dbReference type="Proteomes" id="UP000626148">
    <property type="component" value="Unassembled WGS sequence"/>
</dbReference>
<dbReference type="SUPFAM" id="SSF47413">
    <property type="entry name" value="lambda repressor-like DNA-binding domains"/>
    <property type="match status" value="1"/>
</dbReference>
<dbReference type="CDD" id="cd00093">
    <property type="entry name" value="HTH_XRE"/>
    <property type="match status" value="1"/>
</dbReference>
<dbReference type="InterPro" id="IPR001387">
    <property type="entry name" value="Cro/C1-type_HTH"/>
</dbReference>
<comment type="caution">
    <text evidence="3">The sequence shown here is derived from an EMBL/GenBank/DDBJ whole genome shotgun (WGS) entry which is preliminary data.</text>
</comment>
<reference evidence="3" key="1">
    <citation type="journal article" date="2014" name="Int. J. Syst. Evol. Microbiol.">
        <title>Complete genome sequence of Corynebacterium casei LMG S-19264T (=DSM 44701T), isolated from a smear-ripened cheese.</title>
        <authorList>
            <consortium name="US DOE Joint Genome Institute (JGI-PGF)"/>
            <person name="Walter F."/>
            <person name="Albersmeier A."/>
            <person name="Kalinowski J."/>
            <person name="Ruckert C."/>
        </authorList>
    </citation>
    <scope>NUCLEOTIDE SEQUENCE</scope>
    <source>
        <strain evidence="3">KCTC 22169</strain>
    </source>
</reference>
<dbReference type="InterPro" id="IPR010982">
    <property type="entry name" value="Lambda_DNA-bd_dom_sf"/>
</dbReference>
<dbReference type="PROSITE" id="PS50943">
    <property type="entry name" value="HTH_CROC1"/>
    <property type="match status" value="1"/>
</dbReference>
<gene>
    <name evidence="3" type="ORF">GCM10007392_36870</name>
</gene>
<evidence type="ECO:0000313" key="4">
    <source>
        <dbReference type="Proteomes" id="UP000626148"/>
    </source>
</evidence>
<dbReference type="RefSeq" id="WP_189611444.1">
    <property type="nucleotide sequence ID" value="NZ_BMXR01000010.1"/>
</dbReference>
<reference evidence="3" key="2">
    <citation type="submission" date="2020-09" db="EMBL/GenBank/DDBJ databases">
        <authorList>
            <person name="Sun Q."/>
            <person name="Kim S."/>
        </authorList>
    </citation>
    <scope>NUCLEOTIDE SEQUENCE</scope>
    <source>
        <strain evidence="3">KCTC 22169</strain>
    </source>
</reference>
<keyword evidence="1" id="KW-0238">DNA-binding</keyword>
<dbReference type="Gene3D" id="1.10.260.40">
    <property type="entry name" value="lambda repressor-like DNA-binding domains"/>
    <property type="match status" value="1"/>
</dbReference>
<evidence type="ECO:0000256" key="1">
    <source>
        <dbReference type="ARBA" id="ARBA00023125"/>
    </source>
</evidence>
<protein>
    <recommendedName>
        <fullName evidence="2">HTH cro/C1-type domain-containing protein</fullName>
    </recommendedName>
</protein>
<evidence type="ECO:0000259" key="2">
    <source>
        <dbReference type="PROSITE" id="PS50943"/>
    </source>
</evidence>
<dbReference type="Pfam" id="PF13560">
    <property type="entry name" value="HTH_31"/>
    <property type="match status" value="1"/>
</dbReference>
<accession>A0A918KJ72</accession>
<keyword evidence="4" id="KW-1185">Reference proteome</keyword>